<dbReference type="Pfam" id="PF01127">
    <property type="entry name" value="Sdh_cyt"/>
    <property type="match status" value="1"/>
</dbReference>
<protein>
    <recommendedName>
        <fullName evidence="4">Succinate dehydrogenase cytochrome b556 subunit</fullName>
    </recommendedName>
</protein>
<dbReference type="GO" id="GO:0009055">
    <property type="term" value="F:electron transfer activity"/>
    <property type="evidence" value="ECO:0007669"/>
    <property type="project" value="InterPro"/>
</dbReference>
<comment type="subcellular location">
    <subcellularLocation>
        <location evidence="2">Membrane</location>
    </subcellularLocation>
</comment>
<evidence type="ECO:0000256" key="9">
    <source>
        <dbReference type="ARBA" id="ARBA00023004"/>
    </source>
</evidence>
<evidence type="ECO:0000256" key="5">
    <source>
        <dbReference type="ARBA" id="ARBA00022617"/>
    </source>
</evidence>
<organism evidence="14 15">
    <name type="scientific">Rubellimicrobium rubrum</name>
    <dbReference type="NCBI Taxonomy" id="2585369"/>
    <lineage>
        <taxon>Bacteria</taxon>
        <taxon>Pseudomonadati</taxon>
        <taxon>Pseudomonadota</taxon>
        <taxon>Alphaproteobacteria</taxon>
        <taxon>Rhodobacterales</taxon>
        <taxon>Roseobacteraceae</taxon>
        <taxon>Rubellimicrobium</taxon>
    </lineage>
</organism>
<evidence type="ECO:0000256" key="7">
    <source>
        <dbReference type="ARBA" id="ARBA00022723"/>
    </source>
</evidence>
<dbReference type="PANTHER" id="PTHR10978">
    <property type="entry name" value="SUCCINATE DEHYDROGENASE CYTOCHROME B560 SUBUNIT"/>
    <property type="match status" value="1"/>
</dbReference>
<evidence type="ECO:0000256" key="3">
    <source>
        <dbReference type="ARBA" id="ARBA00007244"/>
    </source>
</evidence>
<dbReference type="Gene3D" id="1.20.1300.10">
    <property type="entry name" value="Fumarate reductase/succinate dehydrogenase, transmembrane subunit"/>
    <property type="match status" value="1"/>
</dbReference>
<feature type="transmembrane region" description="Helical" evidence="13">
    <location>
        <begin position="68"/>
        <end position="86"/>
    </location>
</feature>
<keyword evidence="10 13" id="KW-0472">Membrane</keyword>
<comment type="caution">
    <text evidence="14">The sequence shown here is derived from an EMBL/GenBank/DDBJ whole genome shotgun (WGS) entry which is preliminary data.</text>
</comment>
<evidence type="ECO:0000313" key="14">
    <source>
        <dbReference type="EMBL" id="TNC49872.1"/>
    </source>
</evidence>
<dbReference type="InterPro" id="IPR000701">
    <property type="entry name" value="SuccDH_FuR_B_TM-su"/>
</dbReference>
<keyword evidence="6 13" id="KW-0812">Transmembrane</keyword>
<dbReference type="OrthoDB" id="9799441at2"/>
<dbReference type="PIRSF" id="PIRSF000178">
    <property type="entry name" value="SDH_cyt_b560"/>
    <property type="match status" value="1"/>
</dbReference>
<keyword evidence="9 12" id="KW-0408">Iron</keyword>
<feature type="binding site" description="axial binding residue" evidence="12">
    <location>
        <position position="84"/>
    </location>
    <ligand>
        <name>heme</name>
        <dbReference type="ChEBI" id="CHEBI:30413"/>
        <note>ligand shared with second transmembrane subunit</note>
    </ligand>
    <ligandPart>
        <name>Fe</name>
        <dbReference type="ChEBI" id="CHEBI:18248"/>
    </ligandPart>
</feature>
<evidence type="ECO:0000256" key="8">
    <source>
        <dbReference type="ARBA" id="ARBA00022989"/>
    </source>
</evidence>
<keyword evidence="7 12" id="KW-0479">Metal-binding</keyword>
<dbReference type="PANTHER" id="PTHR10978:SF5">
    <property type="entry name" value="SUCCINATE DEHYDROGENASE CYTOCHROME B560 SUBUNIT, MITOCHONDRIAL"/>
    <property type="match status" value="1"/>
</dbReference>
<feature type="transmembrane region" description="Helical" evidence="13">
    <location>
        <begin position="28"/>
        <end position="48"/>
    </location>
</feature>
<name>A0A5C4N0V0_9RHOB</name>
<sequence length="131" mass="14589">MPDIPRGNRPLSPHLQIYRPQWTSATSILTRITGNALLVATVLIVWWLIAAATGPDAFATADAVLRSWFGDLVLLGSLWALWYHTLAGIRHLVWSTGRFMEIHRAETFGKVIVALSFVLTILTVIILWVTA</sequence>
<evidence type="ECO:0000256" key="12">
    <source>
        <dbReference type="PIRSR" id="PIRSR000178-1"/>
    </source>
</evidence>
<dbReference type="EMBL" id="VDFU01000009">
    <property type="protein sequence ID" value="TNC49872.1"/>
    <property type="molecule type" value="Genomic_DNA"/>
</dbReference>
<keyword evidence="5 12" id="KW-0349">Heme</keyword>
<evidence type="ECO:0000256" key="1">
    <source>
        <dbReference type="ARBA" id="ARBA00004050"/>
    </source>
</evidence>
<evidence type="ECO:0000256" key="2">
    <source>
        <dbReference type="ARBA" id="ARBA00004370"/>
    </source>
</evidence>
<dbReference type="SUPFAM" id="SSF81343">
    <property type="entry name" value="Fumarate reductase respiratory complex transmembrane subunits"/>
    <property type="match status" value="1"/>
</dbReference>
<reference evidence="14 15" key="1">
    <citation type="submission" date="2019-06" db="EMBL/GenBank/DDBJ databases">
        <title>YIM 131921 draft genome.</title>
        <authorList>
            <person name="Jiang L."/>
        </authorList>
    </citation>
    <scope>NUCLEOTIDE SEQUENCE [LARGE SCALE GENOMIC DNA]</scope>
    <source>
        <strain evidence="14 15">YIM 131921</strain>
    </source>
</reference>
<comment type="similarity">
    <text evidence="3">Belongs to the cytochrome b560 family.</text>
</comment>
<keyword evidence="8 13" id="KW-1133">Transmembrane helix</keyword>
<dbReference type="RefSeq" id="WP_139076648.1">
    <property type="nucleotide sequence ID" value="NZ_VDFU01000009.1"/>
</dbReference>
<proteinExistence type="inferred from homology"/>
<evidence type="ECO:0000256" key="13">
    <source>
        <dbReference type="SAM" id="Phobius"/>
    </source>
</evidence>
<dbReference type="CDD" id="cd03499">
    <property type="entry name" value="SQR_TypeC_SdhC"/>
    <property type="match status" value="1"/>
</dbReference>
<feature type="transmembrane region" description="Helical" evidence="13">
    <location>
        <begin position="107"/>
        <end position="129"/>
    </location>
</feature>
<dbReference type="GO" id="GO:0006099">
    <property type="term" value="P:tricarboxylic acid cycle"/>
    <property type="evidence" value="ECO:0007669"/>
    <property type="project" value="InterPro"/>
</dbReference>
<gene>
    <name evidence="14" type="primary">sdhC</name>
    <name evidence="14" type="ORF">FHG66_10190</name>
</gene>
<accession>A0A5C4N0V0</accession>
<dbReference type="AlphaFoldDB" id="A0A5C4N0V0"/>
<evidence type="ECO:0000256" key="11">
    <source>
        <dbReference type="ARBA" id="ARBA00025912"/>
    </source>
</evidence>
<evidence type="ECO:0000313" key="15">
    <source>
        <dbReference type="Proteomes" id="UP000305887"/>
    </source>
</evidence>
<comment type="subunit">
    <text evidence="11">Part of an enzyme complex containing four subunits: a flavoprotein, an iron-sulfur protein, plus two membrane-anchoring proteins, SdhC and SdhD. The complex can form homotrimers.</text>
</comment>
<comment type="function">
    <text evidence="1">Membrane-anchoring subunit of succinate dehydrogenase (SDH).</text>
</comment>
<dbReference type="Proteomes" id="UP000305887">
    <property type="component" value="Unassembled WGS sequence"/>
</dbReference>
<dbReference type="NCBIfam" id="TIGR02970">
    <property type="entry name" value="succ_dehyd_cytB"/>
    <property type="match status" value="1"/>
</dbReference>
<dbReference type="GO" id="GO:0046872">
    <property type="term" value="F:metal ion binding"/>
    <property type="evidence" value="ECO:0007669"/>
    <property type="project" value="UniProtKB-KW"/>
</dbReference>
<comment type="cofactor">
    <cofactor evidence="12">
        <name>heme</name>
        <dbReference type="ChEBI" id="CHEBI:30413"/>
    </cofactor>
    <text evidence="12">The heme is bound between the two transmembrane subunits.</text>
</comment>
<dbReference type="InterPro" id="IPR014314">
    <property type="entry name" value="Succ_DH_cytb556"/>
</dbReference>
<evidence type="ECO:0000256" key="10">
    <source>
        <dbReference type="ARBA" id="ARBA00023136"/>
    </source>
</evidence>
<dbReference type="GO" id="GO:0016020">
    <property type="term" value="C:membrane"/>
    <property type="evidence" value="ECO:0007669"/>
    <property type="project" value="UniProtKB-SubCell"/>
</dbReference>
<evidence type="ECO:0000256" key="4">
    <source>
        <dbReference type="ARBA" id="ARBA00020076"/>
    </source>
</evidence>
<dbReference type="InterPro" id="IPR034804">
    <property type="entry name" value="SQR/QFR_C/D"/>
</dbReference>
<keyword evidence="15" id="KW-1185">Reference proteome</keyword>
<evidence type="ECO:0000256" key="6">
    <source>
        <dbReference type="ARBA" id="ARBA00022692"/>
    </source>
</evidence>